<organism evidence="3 4">
    <name type="scientific">Araneus ventricosus</name>
    <name type="common">Orbweaver spider</name>
    <name type="synonym">Epeira ventricosa</name>
    <dbReference type="NCBI Taxonomy" id="182803"/>
    <lineage>
        <taxon>Eukaryota</taxon>
        <taxon>Metazoa</taxon>
        <taxon>Ecdysozoa</taxon>
        <taxon>Arthropoda</taxon>
        <taxon>Chelicerata</taxon>
        <taxon>Arachnida</taxon>
        <taxon>Araneae</taxon>
        <taxon>Araneomorphae</taxon>
        <taxon>Entelegynae</taxon>
        <taxon>Araneoidea</taxon>
        <taxon>Araneidae</taxon>
        <taxon>Araneus</taxon>
    </lineage>
</organism>
<dbReference type="PANTHER" id="PTHR22639">
    <property type="entry name" value="GAG-RELATED PROTEIN"/>
    <property type="match status" value="1"/>
</dbReference>
<dbReference type="GO" id="GO:0003690">
    <property type="term" value="F:double-stranded DNA binding"/>
    <property type="evidence" value="ECO:0007669"/>
    <property type="project" value="InterPro"/>
</dbReference>
<feature type="domain" description="CCHC-type" evidence="2">
    <location>
        <begin position="299"/>
        <end position="315"/>
    </location>
</feature>
<name>A0A4Y2C2T6_ARAVE</name>
<dbReference type="OrthoDB" id="3039988at2759"/>
<dbReference type="InterPro" id="IPR036875">
    <property type="entry name" value="Znf_CCHC_sf"/>
</dbReference>
<reference evidence="3 4" key="1">
    <citation type="journal article" date="2019" name="Sci. Rep.">
        <title>Orb-weaving spider Araneus ventricosus genome elucidates the spidroin gene catalogue.</title>
        <authorList>
            <person name="Kono N."/>
            <person name="Nakamura H."/>
            <person name="Ohtoshi R."/>
            <person name="Moran D.A.P."/>
            <person name="Shinohara A."/>
            <person name="Yoshida Y."/>
            <person name="Fujiwara M."/>
            <person name="Mori M."/>
            <person name="Tomita M."/>
            <person name="Arakawa K."/>
        </authorList>
    </citation>
    <scope>NUCLEOTIDE SEQUENCE [LARGE SCALE GENOMIC DNA]</scope>
</reference>
<dbReference type="InterPro" id="IPR001878">
    <property type="entry name" value="Znf_CCHC"/>
</dbReference>
<keyword evidence="4" id="KW-1185">Reference proteome</keyword>
<feature type="domain" description="CCHC-type" evidence="2">
    <location>
        <begin position="318"/>
        <end position="334"/>
    </location>
</feature>
<dbReference type="PANTHER" id="PTHR22639:SF3">
    <property type="entry name" value="ZINC FINGER CCHC DOMAIN-CONTAINING PROTEIN 3"/>
    <property type="match status" value="1"/>
</dbReference>
<dbReference type="InterPro" id="IPR042509">
    <property type="entry name" value="ZCCHC3"/>
</dbReference>
<evidence type="ECO:0000259" key="2">
    <source>
        <dbReference type="SMART" id="SM00343"/>
    </source>
</evidence>
<feature type="region of interest" description="Disordered" evidence="1">
    <location>
        <begin position="430"/>
        <end position="481"/>
    </location>
</feature>
<dbReference type="GO" id="GO:0008270">
    <property type="term" value="F:zinc ion binding"/>
    <property type="evidence" value="ECO:0007669"/>
    <property type="project" value="InterPro"/>
</dbReference>
<dbReference type="Proteomes" id="UP000499080">
    <property type="component" value="Unassembled WGS sequence"/>
</dbReference>
<accession>A0A4Y2C2T6</accession>
<feature type="domain" description="CCHC-type" evidence="2">
    <location>
        <begin position="337"/>
        <end position="354"/>
    </location>
</feature>
<dbReference type="SUPFAM" id="SSF57756">
    <property type="entry name" value="Retrovirus zinc finger-like domains"/>
    <property type="match status" value="1"/>
</dbReference>
<sequence>MNFKFILDFYLPLLMYHHIFYYRDPAYLPYVWRSLAKNGSCAIKLHTTNQPFLSNKNRAERIPLRTKKDLAYNADLTIGELCRALSTTKQTSPGPDGIPYSMISHLSDDSLTNVLYMIDRIWREHVFPAKWKYATVIPVPNPSRAHLFRKSSSNETFHTVSPFLIENAISGYLGDVSSVKKLRSGDLLVEVNSRKQAQIILKLNNLGSIPVTITAHSSLNFCKGVVSCGELFNTLIEEITEKLKNQGVTHVRRISIRKSGQLLGTKHLVLTFHGSKLPESIKAGYMKLAVRHYFPNPLRCFNCQRFGHSKASCRGTLTCTRCAEAGHDSSGCIAPEKCTNCKGSHASFSRSCPSWIFEKEVISEKVTKRVTYAEAKRNVKARSPTPGTSYATAVKKNVKSNSTQIIPVVLPSNSVSFKASYTPSEICPRSIDPVLKPSSTDTRKSSDSQVNQDNITVDKVSQYYKPPQLTDKKPSEASNSVIKESNITVTKNGTKSARVCSAGPVPDCMAAFPPEKAKVLQSLESDADAEMSSSSASAPQGHIFFRCDGIHDPEVP</sequence>
<comment type="caution">
    <text evidence="3">The sequence shown here is derived from an EMBL/GenBank/DDBJ whole genome shotgun (WGS) entry which is preliminary data.</text>
</comment>
<evidence type="ECO:0000256" key="1">
    <source>
        <dbReference type="SAM" id="MobiDB-lite"/>
    </source>
</evidence>
<evidence type="ECO:0000313" key="3">
    <source>
        <dbReference type="EMBL" id="GBL98413.1"/>
    </source>
</evidence>
<dbReference type="GO" id="GO:0002218">
    <property type="term" value="P:activation of innate immune response"/>
    <property type="evidence" value="ECO:0007669"/>
    <property type="project" value="InterPro"/>
</dbReference>
<proteinExistence type="predicted"/>
<evidence type="ECO:0000313" key="4">
    <source>
        <dbReference type="Proteomes" id="UP000499080"/>
    </source>
</evidence>
<dbReference type="SMART" id="SM00343">
    <property type="entry name" value="ZnF_C2HC"/>
    <property type="match status" value="3"/>
</dbReference>
<dbReference type="GO" id="GO:0003723">
    <property type="term" value="F:RNA binding"/>
    <property type="evidence" value="ECO:0007669"/>
    <property type="project" value="InterPro"/>
</dbReference>
<dbReference type="EMBL" id="BGPR01000139">
    <property type="protein sequence ID" value="GBL98413.1"/>
    <property type="molecule type" value="Genomic_DNA"/>
</dbReference>
<dbReference type="AlphaFoldDB" id="A0A4Y2C2T6"/>
<protein>
    <recommendedName>
        <fullName evidence="2">CCHC-type domain-containing protein</fullName>
    </recommendedName>
</protein>
<gene>
    <name evidence="3" type="ORF">AVEN_187745_1</name>
</gene>